<dbReference type="EMBL" id="MEKH01000005">
    <property type="protein sequence ID" value="ODO08179.1"/>
    <property type="molecule type" value="Genomic_DNA"/>
</dbReference>
<feature type="region of interest" description="Disordered" evidence="8">
    <location>
        <begin position="431"/>
        <end position="451"/>
    </location>
</feature>
<evidence type="ECO:0000313" key="10">
    <source>
        <dbReference type="EMBL" id="ODO08179.1"/>
    </source>
</evidence>
<dbReference type="InterPro" id="IPR051488">
    <property type="entry name" value="WD_repeat_striatin"/>
</dbReference>
<evidence type="ECO:0000256" key="2">
    <source>
        <dbReference type="ARBA" id="ARBA00022574"/>
    </source>
</evidence>
<evidence type="ECO:0000259" key="9">
    <source>
        <dbReference type="Pfam" id="PF08232"/>
    </source>
</evidence>
<accession>A0A1E3K512</accession>
<dbReference type="InterPro" id="IPR019775">
    <property type="entry name" value="WD40_repeat_CS"/>
</dbReference>
<dbReference type="SMART" id="SM00320">
    <property type="entry name" value="WD40"/>
    <property type="match status" value="7"/>
</dbReference>
<feature type="repeat" description="WD" evidence="6">
    <location>
        <begin position="533"/>
        <end position="566"/>
    </location>
</feature>
<evidence type="ECO:0000256" key="3">
    <source>
        <dbReference type="ARBA" id="ARBA00022737"/>
    </source>
</evidence>
<feature type="repeat" description="WD" evidence="6">
    <location>
        <begin position="669"/>
        <end position="691"/>
    </location>
</feature>
<dbReference type="SUPFAM" id="SSF50978">
    <property type="entry name" value="WD40 repeat-like"/>
    <property type="match status" value="1"/>
</dbReference>
<proteinExistence type="inferred from homology"/>
<feature type="repeat" description="WD" evidence="6">
    <location>
        <begin position="478"/>
        <end position="520"/>
    </location>
</feature>
<dbReference type="PRINTS" id="PR00320">
    <property type="entry name" value="GPROTEINBRPT"/>
</dbReference>
<feature type="compositionally biased region" description="Low complexity" evidence="8">
    <location>
        <begin position="37"/>
        <end position="69"/>
    </location>
</feature>
<evidence type="ECO:0000256" key="7">
    <source>
        <dbReference type="SAM" id="Coils"/>
    </source>
</evidence>
<protein>
    <recommendedName>
        <fullName evidence="9">Striatin N-terminal domain-containing protein</fullName>
    </recommendedName>
</protein>
<dbReference type="Gene3D" id="1.20.5.300">
    <property type="match status" value="1"/>
</dbReference>
<dbReference type="PROSITE" id="PS50294">
    <property type="entry name" value="WD_REPEATS_REGION"/>
    <property type="match status" value="3"/>
</dbReference>
<dbReference type="Pfam" id="PF08232">
    <property type="entry name" value="Striatin"/>
    <property type="match status" value="1"/>
</dbReference>
<evidence type="ECO:0000256" key="1">
    <source>
        <dbReference type="ARBA" id="ARBA00009616"/>
    </source>
</evidence>
<feature type="compositionally biased region" description="Basic and acidic residues" evidence="8">
    <location>
        <begin position="177"/>
        <end position="189"/>
    </location>
</feature>
<feature type="coiled-coil region" evidence="7">
    <location>
        <begin position="108"/>
        <end position="135"/>
    </location>
</feature>
<feature type="compositionally biased region" description="Basic and acidic residues" evidence="8">
    <location>
        <begin position="314"/>
        <end position="323"/>
    </location>
</feature>
<dbReference type="PROSITE" id="PS00678">
    <property type="entry name" value="WD_REPEATS_1"/>
    <property type="match status" value="1"/>
</dbReference>
<feature type="compositionally biased region" description="Basic and acidic residues" evidence="8">
    <location>
        <begin position="431"/>
        <end position="445"/>
    </location>
</feature>
<evidence type="ECO:0000313" key="11">
    <source>
        <dbReference type="Proteomes" id="UP000095149"/>
    </source>
</evidence>
<feature type="region of interest" description="Disordered" evidence="8">
    <location>
        <begin position="1"/>
        <end position="86"/>
    </location>
</feature>
<keyword evidence="5 7" id="KW-0175">Coiled coil</keyword>
<dbReference type="PROSITE" id="PS50082">
    <property type="entry name" value="WD_REPEATS_2"/>
    <property type="match status" value="4"/>
</dbReference>
<dbReference type="Proteomes" id="UP000095149">
    <property type="component" value="Unassembled WGS sequence"/>
</dbReference>
<dbReference type="SUPFAM" id="SSF81995">
    <property type="entry name" value="beta-sandwich domain of Sec23/24"/>
    <property type="match status" value="1"/>
</dbReference>
<keyword evidence="3" id="KW-0677">Repeat</keyword>
<feature type="region of interest" description="Disordered" evidence="8">
    <location>
        <begin position="283"/>
        <end position="409"/>
    </location>
</feature>
<evidence type="ECO:0000256" key="4">
    <source>
        <dbReference type="ARBA" id="ARBA00022860"/>
    </source>
</evidence>
<dbReference type="PANTHER" id="PTHR15653">
    <property type="entry name" value="STRIATIN"/>
    <property type="match status" value="1"/>
</dbReference>
<feature type="region of interest" description="Disordered" evidence="8">
    <location>
        <begin position="158"/>
        <end position="198"/>
    </location>
</feature>
<dbReference type="InterPro" id="IPR015943">
    <property type="entry name" value="WD40/YVTN_repeat-like_dom_sf"/>
</dbReference>
<sequence length="824" mass="89322">MIRNHNNTRPKGFAYDPSSVGMQRGSGGLPPGGPGGFQQFQSPQQQQQPQLQQQQQQQQQQPQQQQGPQSTNGTAEGSGSMGAPGQEMNLAGVLHYLQSEWRRWERDRNEWEIERAEMRARIALLEGQRRSAENLKIDLLRRVKMLEFALRQERTKTVSVGSKPHSVPPARLAALQDEDKLSSSEKEGSGSEGSQEDCTSFLTSADSHICRFLLTGSQVPKLNGIHPAAIGKSSTIASRSHPLETSQWKGIGAAAAKDPKARARSREYLKQCLQEITYLTSPGALNPLPPHPPVDPSLIPGPDTSDPSNPQPDPFDRPRKEIIEVASAPFPSPRQERKESEELPNGEVSTQGAQSEEKQIPAPIPPRMQEKDNKPPSSPAPKKIGLPDVASETEQSKENQESGFGEQKQLLTAIYRPESKTAWREELRAANEEAEKAKQERKKPEAEDDQLANLTLETDEEVKTDESVDKVWVTKRSLKSHLDIVRAVDFAHGPGIVLATGGDDCTVKVWAVDPASVMSHRPAAQEVDPIQTLRGHTAGITAVTVSSSLSTIFSASLDSTIRLWKLPPHDHDPYAPWDPTTAIQTLVGHTEAVWDICLLPSREIAKPGKEATEARLVSASADGSVKLWQRSGSSSEWKLSKTFNSFGSDAKGTVVPTSLAVYNLDFGKILIGTSDGTVRLWDVDPGEEVQVFGGKEGEGEAAGSQVNAVLSHPTLPAIITGHEDGQLRFYDAKSSSSSPTHTILAHPSPITSLALSPSSPTCILTSSSDCTVRLWDLGKKTSIQELAGHRKRADEGVCAVGSHPELPVVASVGADGVVRLWGSA</sequence>
<dbReference type="Gene3D" id="2.130.10.10">
    <property type="entry name" value="YVTN repeat-like/Quinoprotein amine dehydrogenase"/>
    <property type="match status" value="2"/>
</dbReference>
<dbReference type="InterPro" id="IPR020472">
    <property type="entry name" value="WD40_PAC1"/>
</dbReference>
<evidence type="ECO:0000256" key="8">
    <source>
        <dbReference type="SAM" id="MobiDB-lite"/>
    </source>
</evidence>
<keyword evidence="2 6" id="KW-0853">WD repeat</keyword>
<dbReference type="PANTHER" id="PTHR15653:SF0">
    <property type="entry name" value="CONNECTOR OF KINASE TO AP-1, ISOFORM E"/>
    <property type="match status" value="1"/>
</dbReference>
<evidence type="ECO:0000256" key="5">
    <source>
        <dbReference type="ARBA" id="ARBA00023054"/>
    </source>
</evidence>
<keyword evidence="4" id="KW-0112">Calmodulin-binding</keyword>
<comment type="similarity">
    <text evidence="1">Belongs to the WD repeat striatin family.</text>
</comment>
<name>A0A1E3K512_9TREE</name>
<dbReference type="Pfam" id="PF00400">
    <property type="entry name" value="WD40"/>
    <property type="match status" value="6"/>
</dbReference>
<evidence type="ECO:0000256" key="6">
    <source>
        <dbReference type="PROSITE-ProRule" id="PRU00221"/>
    </source>
</evidence>
<dbReference type="OrthoDB" id="727118at2759"/>
<feature type="domain" description="Striatin N-terminal" evidence="9">
    <location>
        <begin position="89"/>
        <end position="282"/>
    </location>
</feature>
<feature type="repeat" description="WD" evidence="6">
    <location>
        <begin position="743"/>
        <end position="785"/>
    </location>
</feature>
<dbReference type="GO" id="GO:0005516">
    <property type="term" value="F:calmodulin binding"/>
    <property type="evidence" value="ECO:0007669"/>
    <property type="project" value="UniProtKB-KW"/>
</dbReference>
<dbReference type="InterPro" id="IPR013258">
    <property type="entry name" value="Striatin_N"/>
</dbReference>
<dbReference type="InterPro" id="IPR001680">
    <property type="entry name" value="WD40_rpt"/>
</dbReference>
<gene>
    <name evidence="10" type="ORF">I350_03768</name>
</gene>
<feature type="compositionally biased region" description="Gly residues" evidence="8">
    <location>
        <begin position="24"/>
        <end position="36"/>
    </location>
</feature>
<reference evidence="10 11" key="1">
    <citation type="submission" date="2016-06" db="EMBL/GenBank/DDBJ databases">
        <title>Evolution of pathogenesis and genome organization in the Tremellales.</title>
        <authorList>
            <person name="Cuomo C."/>
            <person name="Litvintseva A."/>
            <person name="Heitman J."/>
            <person name="Chen Y."/>
            <person name="Sun S."/>
            <person name="Springer D."/>
            <person name="Dromer F."/>
            <person name="Young S."/>
            <person name="Zeng Q."/>
            <person name="Chapman S."/>
            <person name="Gujja S."/>
            <person name="Saif S."/>
            <person name="Birren B."/>
        </authorList>
    </citation>
    <scope>NUCLEOTIDE SEQUENCE [LARGE SCALE GENOMIC DNA]</scope>
    <source>
        <strain evidence="10 11">CBS 6273</strain>
    </source>
</reference>
<dbReference type="InterPro" id="IPR036322">
    <property type="entry name" value="WD40_repeat_dom_sf"/>
</dbReference>
<dbReference type="AlphaFoldDB" id="A0A1E3K512"/>
<organism evidence="10 11">
    <name type="scientific">Cryptococcus amylolentus CBS 6273</name>
    <dbReference type="NCBI Taxonomy" id="1296118"/>
    <lineage>
        <taxon>Eukaryota</taxon>
        <taxon>Fungi</taxon>
        <taxon>Dikarya</taxon>
        <taxon>Basidiomycota</taxon>
        <taxon>Agaricomycotina</taxon>
        <taxon>Tremellomycetes</taxon>
        <taxon>Tremellales</taxon>
        <taxon>Cryptococcaceae</taxon>
        <taxon>Cryptococcus</taxon>
    </lineage>
</organism>
<comment type="caution">
    <text evidence="10">The sequence shown here is derived from an EMBL/GenBank/DDBJ whole genome shotgun (WGS) entry which is preliminary data.</text>
</comment>
<dbReference type="CDD" id="cd00200">
    <property type="entry name" value="WD40"/>
    <property type="match status" value="1"/>
</dbReference>